<feature type="region of interest" description="Disordered" evidence="1">
    <location>
        <begin position="66"/>
        <end position="105"/>
    </location>
</feature>
<sequence>MRRGTMIMTRRARSPQDKQMQTETKLLVVIHPALEDKLSSLIVAAAPAVASPMVMALSARDIADFSARRRPFPYSDDNRKGGRDDDDGRRPRPRPDDDDEFSPTP</sequence>
<protein>
    <submittedName>
        <fullName evidence="2">Uncharacterized protein</fullName>
    </submittedName>
</protein>
<dbReference type="Proteomes" id="UP001556367">
    <property type="component" value="Unassembled WGS sequence"/>
</dbReference>
<feature type="compositionally biased region" description="Acidic residues" evidence="1">
    <location>
        <begin position="96"/>
        <end position="105"/>
    </location>
</feature>
<accession>A0ABR3JFZ4</accession>
<gene>
    <name evidence="2" type="ORF">HGRIS_005262</name>
</gene>
<proteinExistence type="predicted"/>
<dbReference type="EMBL" id="JASNQZ010000008">
    <property type="protein sequence ID" value="KAL0954116.1"/>
    <property type="molecule type" value="Genomic_DNA"/>
</dbReference>
<reference evidence="3" key="1">
    <citation type="submission" date="2024-06" db="EMBL/GenBank/DDBJ databases">
        <title>Multi-omics analyses provide insights into the biosynthesis of the anticancer antibiotic pleurotin in Hohenbuehelia grisea.</title>
        <authorList>
            <person name="Weaver J.A."/>
            <person name="Alberti F."/>
        </authorList>
    </citation>
    <scope>NUCLEOTIDE SEQUENCE [LARGE SCALE GENOMIC DNA]</scope>
    <source>
        <strain evidence="3">T-177</strain>
    </source>
</reference>
<evidence type="ECO:0000313" key="3">
    <source>
        <dbReference type="Proteomes" id="UP001556367"/>
    </source>
</evidence>
<evidence type="ECO:0000256" key="1">
    <source>
        <dbReference type="SAM" id="MobiDB-lite"/>
    </source>
</evidence>
<keyword evidence="3" id="KW-1185">Reference proteome</keyword>
<name>A0ABR3JFZ4_9AGAR</name>
<feature type="compositionally biased region" description="Basic and acidic residues" evidence="1">
    <location>
        <begin position="76"/>
        <end position="95"/>
    </location>
</feature>
<evidence type="ECO:0000313" key="2">
    <source>
        <dbReference type="EMBL" id="KAL0954116.1"/>
    </source>
</evidence>
<organism evidence="2 3">
    <name type="scientific">Hohenbuehelia grisea</name>
    <dbReference type="NCBI Taxonomy" id="104357"/>
    <lineage>
        <taxon>Eukaryota</taxon>
        <taxon>Fungi</taxon>
        <taxon>Dikarya</taxon>
        <taxon>Basidiomycota</taxon>
        <taxon>Agaricomycotina</taxon>
        <taxon>Agaricomycetes</taxon>
        <taxon>Agaricomycetidae</taxon>
        <taxon>Agaricales</taxon>
        <taxon>Pleurotineae</taxon>
        <taxon>Pleurotaceae</taxon>
        <taxon>Hohenbuehelia</taxon>
    </lineage>
</organism>
<feature type="region of interest" description="Disordered" evidence="1">
    <location>
        <begin position="1"/>
        <end position="20"/>
    </location>
</feature>
<comment type="caution">
    <text evidence="2">The sequence shown here is derived from an EMBL/GenBank/DDBJ whole genome shotgun (WGS) entry which is preliminary data.</text>
</comment>